<evidence type="ECO:0000256" key="2">
    <source>
        <dbReference type="ARBA" id="ARBA00022692"/>
    </source>
</evidence>
<dbReference type="GO" id="GO:0016020">
    <property type="term" value="C:membrane"/>
    <property type="evidence" value="ECO:0007669"/>
    <property type="project" value="UniProtKB-SubCell"/>
</dbReference>
<evidence type="ECO:0000256" key="1">
    <source>
        <dbReference type="ARBA" id="ARBA00004141"/>
    </source>
</evidence>
<feature type="transmembrane region" description="Helical" evidence="5">
    <location>
        <begin position="6"/>
        <end position="21"/>
    </location>
</feature>
<feature type="transmembrane region" description="Helical" evidence="5">
    <location>
        <begin position="66"/>
        <end position="91"/>
    </location>
</feature>
<keyword evidence="2 5" id="KW-0812">Transmembrane</keyword>
<sequence>MEWIVDVVLLLIAVAAVIGGWRRGLLVTAASLLGVAAGAWLATFVVPPLVDWLAATVGWSGTVQRMIAAAVALLLCLALGVAVLSLVAGLIRRAVGVLRIARGLDSVGGAVLGLATWAVAVWLVAGFLQTTAFLPAQQLASSSQVVSTLNRISPVPPSTVLGALGDALDTVGFPKVFADGVEVIQGTQAPDPSVPDAVNAASPAVVRVLSSAPQCSGGAEGSGWVVAEDRVITNAHVVAGSDQLVVQIGGVGEQKPATLVAFDPETDLAVLDVPGLGVAPLSLGTELGASDAAYVAGYPENGPYEIGAARIRQVLQATGLDIYSQSEVSREIYALRGTVRPGNSGGPLLDSAGQVVGVVFARSTTDAETGYALTLDQIAPMLQQVGSTTPVPSGACAAR</sequence>
<dbReference type="RefSeq" id="WP_085020545.1">
    <property type="nucleotide sequence ID" value="NZ_BMHD01000001.1"/>
</dbReference>
<dbReference type="KEGG" id="cphy:B5808_15190"/>
<organism evidence="6 7">
    <name type="scientific">Cnuibacter physcomitrellae</name>
    <dbReference type="NCBI Taxonomy" id="1619308"/>
    <lineage>
        <taxon>Bacteria</taxon>
        <taxon>Bacillati</taxon>
        <taxon>Actinomycetota</taxon>
        <taxon>Actinomycetes</taxon>
        <taxon>Micrococcales</taxon>
        <taxon>Microbacteriaceae</taxon>
        <taxon>Cnuibacter</taxon>
    </lineage>
</organism>
<dbReference type="PANTHER" id="PTHR43019">
    <property type="entry name" value="SERINE ENDOPROTEASE DEGS"/>
    <property type="match status" value="1"/>
</dbReference>
<accession>A0A1X9LMS6</accession>
<evidence type="ECO:0000256" key="3">
    <source>
        <dbReference type="ARBA" id="ARBA00022989"/>
    </source>
</evidence>
<name>A0A1X9LMS6_9MICO</name>
<evidence type="ECO:0000313" key="7">
    <source>
        <dbReference type="Proteomes" id="UP000192775"/>
    </source>
</evidence>
<comment type="subcellular location">
    <subcellularLocation>
        <location evidence="1">Membrane</location>
        <topology evidence="1">Multi-pass membrane protein</topology>
    </subcellularLocation>
</comment>
<dbReference type="InterPro" id="IPR001940">
    <property type="entry name" value="Peptidase_S1C"/>
</dbReference>
<evidence type="ECO:0000256" key="4">
    <source>
        <dbReference type="ARBA" id="ARBA00023136"/>
    </source>
</evidence>
<dbReference type="PRINTS" id="PR00834">
    <property type="entry name" value="PROTEASES2C"/>
</dbReference>
<dbReference type="GO" id="GO:0006508">
    <property type="term" value="P:proteolysis"/>
    <property type="evidence" value="ECO:0007669"/>
    <property type="project" value="UniProtKB-KW"/>
</dbReference>
<keyword evidence="3 5" id="KW-1133">Transmembrane helix</keyword>
<dbReference type="STRING" id="1619308.B5808_15190"/>
<dbReference type="PANTHER" id="PTHR43019:SF23">
    <property type="entry name" value="PROTEASE DO-LIKE 5, CHLOROPLASTIC"/>
    <property type="match status" value="1"/>
</dbReference>
<dbReference type="SUPFAM" id="SSF50494">
    <property type="entry name" value="Trypsin-like serine proteases"/>
    <property type="match status" value="1"/>
</dbReference>
<dbReference type="Proteomes" id="UP000192775">
    <property type="component" value="Chromosome"/>
</dbReference>
<dbReference type="InterPro" id="IPR003825">
    <property type="entry name" value="Colicin-V_CvpA"/>
</dbReference>
<protein>
    <submittedName>
        <fullName evidence="6">Serine protease</fullName>
    </submittedName>
</protein>
<feature type="transmembrane region" description="Helical" evidence="5">
    <location>
        <begin position="26"/>
        <end position="46"/>
    </location>
</feature>
<dbReference type="Pfam" id="PF13365">
    <property type="entry name" value="Trypsin_2"/>
    <property type="match status" value="1"/>
</dbReference>
<dbReference type="NCBIfam" id="NF033740">
    <property type="entry name" value="MarP_fam_protase"/>
    <property type="match status" value="1"/>
</dbReference>
<keyword evidence="6" id="KW-0645">Protease</keyword>
<dbReference type="Gene3D" id="2.40.10.10">
    <property type="entry name" value="Trypsin-like serine proteases"/>
    <property type="match status" value="2"/>
</dbReference>
<keyword evidence="6" id="KW-0378">Hydrolase</keyword>
<dbReference type="InterPro" id="IPR043504">
    <property type="entry name" value="Peptidase_S1_PA_chymotrypsin"/>
</dbReference>
<dbReference type="InterPro" id="IPR047680">
    <property type="entry name" value="MarP-like"/>
</dbReference>
<evidence type="ECO:0000256" key="5">
    <source>
        <dbReference type="SAM" id="Phobius"/>
    </source>
</evidence>
<dbReference type="Pfam" id="PF02674">
    <property type="entry name" value="Colicin_V"/>
    <property type="match status" value="1"/>
</dbReference>
<gene>
    <name evidence="6" type="ORF">B5808_15190</name>
</gene>
<dbReference type="EMBL" id="CP020715">
    <property type="protein sequence ID" value="ARJ06407.1"/>
    <property type="molecule type" value="Genomic_DNA"/>
</dbReference>
<keyword evidence="4 5" id="KW-0472">Membrane</keyword>
<keyword evidence="7" id="KW-1185">Reference proteome</keyword>
<dbReference type="GO" id="GO:0004252">
    <property type="term" value="F:serine-type endopeptidase activity"/>
    <property type="evidence" value="ECO:0007669"/>
    <property type="project" value="InterPro"/>
</dbReference>
<dbReference type="AlphaFoldDB" id="A0A1X9LMS6"/>
<proteinExistence type="predicted"/>
<dbReference type="GO" id="GO:0009403">
    <property type="term" value="P:toxin biosynthetic process"/>
    <property type="evidence" value="ECO:0007669"/>
    <property type="project" value="InterPro"/>
</dbReference>
<evidence type="ECO:0000313" key="6">
    <source>
        <dbReference type="EMBL" id="ARJ06407.1"/>
    </source>
</evidence>
<dbReference type="InterPro" id="IPR009003">
    <property type="entry name" value="Peptidase_S1_PA"/>
</dbReference>
<feature type="transmembrane region" description="Helical" evidence="5">
    <location>
        <begin position="103"/>
        <end position="128"/>
    </location>
</feature>
<reference evidence="6 7" key="1">
    <citation type="submission" date="2017-04" db="EMBL/GenBank/DDBJ databases">
        <authorList>
            <person name="Afonso C.L."/>
            <person name="Miller P.J."/>
            <person name="Scott M.A."/>
            <person name="Spackman E."/>
            <person name="Goraichik I."/>
            <person name="Dimitrov K.M."/>
            <person name="Suarez D.L."/>
            <person name="Swayne D.E."/>
        </authorList>
    </citation>
    <scope>NUCLEOTIDE SEQUENCE [LARGE SCALE GENOMIC DNA]</scope>
    <source>
        <strain evidence="7">XA(T)</strain>
    </source>
</reference>